<dbReference type="InterPro" id="IPR017930">
    <property type="entry name" value="Myb_dom"/>
</dbReference>
<dbReference type="VEuPathDB" id="TrichDB:TRFO_34219"/>
<dbReference type="CDD" id="cd00167">
    <property type="entry name" value="SANT"/>
    <property type="match status" value="2"/>
</dbReference>
<evidence type="ECO:0000256" key="3">
    <source>
        <dbReference type="ARBA" id="ARBA00023163"/>
    </source>
</evidence>
<dbReference type="Pfam" id="PF13921">
    <property type="entry name" value="Myb_DNA-bind_6"/>
    <property type="match status" value="1"/>
</dbReference>
<evidence type="ECO:0000256" key="2">
    <source>
        <dbReference type="ARBA" id="ARBA00023125"/>
    </source>
</evidence>
<evidence type="ECO:0000256" key="4">
    <source>
        <dbReference type="ARBA" id="ARBA00023242"/>
    </source>
</evidence>
<dbReference type="GO" id="GO:0000978">
    <property type="term" value="F:RNA polymerase II cis-regulatory region sequence-specific DNA binding"/>
    <property type="evidence" value="ECO:0007669"/>
    <property type="project" value="TreeGrafter"/>
</dbReference>
<feature type="domain" description="HTH myb-type" evidence="6">
    <location>
        <begin position="61"/>
        <end position="111"/>
    </location>
</feature>
<evidence type="ECO:0000256" key="1">
    <source>
        <dbReference type="ARBA" id="ARBA00023015"/>
    </source>
</evidence>
<evidence type="ECO:0000313" key="8">
    <source>
        <dbReference type="Proteomes" id="UP000179807"/>
    </source>
</evidence>
<dbReference type="PROSITE" id="PS50090">
    <property type="entry name" value="MYB_LIKE"/>
    <property type="match status" value="2"/>
</dbReference>
<dbReference type="SUPFAM" id="SSF46689">
    <property type="entry name" value="Homeodomain-like"/>
    <property type="match status" value="1"/>
</dbReference>
<accession>A0A1J4JJL8</accession>
<keyword evidence="8" id="KW-1185">Reference proteome</keyword>
<feature type="domain" description="HTH myb-type" evidence="6">
    <location>
        <begin position="5"/>
        <end position="60"/>
    </location>
</feature>
<dbReference type="GO" id="GO:0019185">
    <property type="term" value="C:snRNA-activating protein complex"/>
    <property type="evidence" value="ECO:0007669"/>
    <property type="project" value="TreeGrafter"/>
</dbReference>
<dbReference type="SMART" id="SM00717">
    <property type="entry name" value="SANT"/>
    <property type="match status" value="2"/>
</dbReference>
<evidence type="ECO:0000259" key="6">
    <source>
        <dbReference type="PROSITE" id="PS51294"/>
    </source>
</evidence>
<comment type="caution">
    <text evidence="7">The sequence shown here is derived from an EMBL/GenBank/DDBJ whole genome shotgun (WGS) entry which is preliminary data.</text>
</comment>
<feature type="domain" description="Myb-like" evidence="5">
    <location>
        <begin position="5"/>
        <end position="56"/>
    </location>
</feature>
<evidence type="ECO:0000313" key="7">
    <source>
        <dbReference type="EMBL" id="OHS99362.1"/>
    </source>
</evidence>
<dbReference type="AlphaFoldDB" id="A0A1J4JJL8"/>
<evidence type="ECO:0000259" key="5">
    <source>
        <dbReference type="PROSITE" id="PS50090"/>
    </source>
</evidence>
<proteinExistence type="predicted"/>
<dbReference type="InterPro" id="IPR009057">
    <property type="entry name" value="Homeodomain-like_sf"/>
</dbReference>
<organism evidence="7 8">
    <name type="scientific">Tritrichomonas foetus</name>
    <dbReference type="NCBI Taxonomy" id="1144522"/>
    <lineage>
        <taxon>Eukaryota</taxon>
        <taxon>Metamonada</taxon>
        <taxon>Parabasalia</taxon>
        <taxon>Tritrichomonadida</taxon>
        <taxon>Tritrichomonadidae</taxon>
        <taxon>Tritrichomonas</taxon>
    </lineage>
</organism>
<dbReference type="OrthoDB" id="2143914at2759"/>
<dbReference type="GeneID" id="94844252"/>
<gene>
    <name evidence="7" type="ORF">TRFO_34219</name>
</gene>
<feature type="domain" description="Myb-like" evidence="5">
    <location>
        <begin position="57"/>
        <end position="107"/>
    </location>
</feature>
<dbReference type="InterPro" id="IPR051575">
    <property type="entry name" value="Myb-like_DNA-bd"/>
</dbReference>
<dbReference type="GO" id="GO:0001006">
    <property type="term" value="F:RNA polymerase III type 3 promoter sequence-specific DNA binding"/>
    <property type="evidence" value="ECO:0007669"/>
    <property type="project" value="TreeGrafter"/>
</dbReference>
<dbReference type="Gene3D" id="1.10.10.60">
    <property type="entry name" value="Homeodomain-like"/>
    <property type="match status" value="2"/>
</dbReference>
<dbReference type="GO" id="GO:0042795">
    <property type="term" value="P:snRNA transcription by RNA polymerase II"/>
    <property type="evidence" value="ECO:0007669"/>
    <property type="project" value="TreeGrafter"/>
</dbReference>
<keyword evidence="1" id="KW-0805">Transcription regulation</keyword>
<dbReference type="InterPro" id="IPR001005">
    <property type="entry name" value="SANT/Myb"/>
</dbReference>
<dbReference type="GO" id="GO:0042796">
    <property type="term" value="P:snRNA transcription by RNA polymerase III"/>
    <property type="evidence" value="ECO:0007669"/>
    <property type="project" value="TreeGrafter"/>
</dbReference>
<sequence>MLQNKPGRHRIPFTLNEDNKLAQLVNKYGDKDWLKIASEMENRSVRQCRERWQLFLNINVVKTKWTKEETQLLIEKYQEYGSQWKLLEQFFNGRTIYNIRNKWVSLNRKSKNTLKKNISLEYTTSSQEINDSNITTDDFDAMFEIDEIDDYFNNCLSNFF</sequence>
<keyword evidence="2" id="KW-0238">DNA-binding</keyword>
<protein>
    <submittedName>
        <fullName evidence="7">Myb-like DNA-binding domain containing protein</fullName>
    </submittedName>
</protein>
<dbReference type="PROSITE" id="PS51294">
    <property type="entry name" value="HTH_MYB"/>
    <property type="match status" value="2"/>
</dbReference>
<dbReference type="RefSeq" id="XP_068352499.1">
    <property type="nucleotide sequence ID" value="XM_068509548.1"/>
</dbReference>
<dbReference type="Proteomes" id="UP000179807">
    <property type="component" value="Unassembled WGS sequence"/>
</dbReference>
<dbReference type="PANTHER" id="PTHR46621:SF1">
    <property type="entry name" value="SNRNA-ACTIVATING PROTEIN COMPLEX SUBUNIT 4"/>
    <property type="match status" value="1"/>
</dbReference>
<keyword evidence="3" id="KW-0804">Transcription</keyword>
<dbReference type="EMBL" id="MLAK01001009">
    <property type="protein sequence ID" value="OHS99362.1"/>
    <property type="molecule type" value="Genomic_DNA"/>
</dbReference>
<name>A0A1J4JJL8_9EUKA</name>
<keyword evidence="4" id="KW-0539">Nucleus</keyword>
<dbReference type="PANTHER" id="PTHR46621">
    <property type="entry name" value="SNRNA-ACTIVATING PROTEIN COMPLEX SUBUNIT 4"/>
    <property type="match status" value="1"/>
</dbReference>
<reference evidence="7" key="1">
    <citation type="submission" date="2016-10" db="EMBL/GenBank/DDBJ databases">
        <authorList>
            <person name="Benchimol M."/>
            <person name="Almeida L.G."/>
            <person name="Vasconcelos A.T."/>
            <person name="Perreira-Neves A."/>
            <person name="Rosa I.A."/>
            <person name="Tasca T."/>
            <person name="Bogo M.R."/>
            <person name="de Souza W."/>
        </authorList>
    </citation>
    <scope>NUCLEOTIDE SEQUENCE [LARGE SCALE GENOMIC DNA]</scope>
    <source>
        <strain evidence="7">K</strain>
    </source>
</reference>